<proteinExistence type="predicted"/>
<dbReference type="InterPro" id="IPR003583">
    <property type="entry name" value="Hlx-hairpin-Hlx_DNA-bd_motif"/>
</dbReference>
<dbReference type="InterPro" id="IPR051675">
    <property type="entry name" value="Endo/Exo/Phosphatase_dom_1"/>
</dbReference>
<dbReference type="Proteomes" id="UP000596079">
    <property type="component" value="Chromosome"/>
</dbReference>
<protein>
    <submittedName>
        <fullName evidence="2">ComEA family DNA-binding protein</fullName>
    </submittedName>
</protein>
<gene>
    <name evidence="2" type="ORF">IAQ69_02325</name>
</gene>
<dbReference type="Gene3D" id="1.10.150.280">
    <property type="entry name" value="AF1531-like domain"/>
    <property type="match status" value="1"/>
</dbReference>
<evidence type="ECO:0000259" key="1">
    <source>
        <dbReference type="SMART" id="SM00278"/>
    </source>
</evidence>
<dbReference type="GO" id="GO:0015627">
    <property type="term" value="C:type II protein secretion system complex"/>
    <property type="evidence" value="ECO:0007669"/>
    <property type="project" value="TreeGrafter"/>
</dbReference>
<evidence type="ECO:0000313" key="3">
    <source>
        <dbReference type="Proteomes" id="UP000596079"/>
    </source>
</evidence>
<dbReference type="PANTHER" id="PTHR21180">
    <property type="entry name" value="ENDONUCLEASE/EXONUCLEASE/PHOSPHATASE FAMILY DOMAIN-CONTAINING PROTEIN 1"/>
    <property type="match status" value="1"/>
</dbReference>
<reference evidence="2 3" key="1">
    <citation type="submission" date="2020-08" db="EMBL/GenBank/DDBJ databases">
        <title>Emergence of ISAba1-mediated novel tet(X) in Acinetobacter variabilis from a chicken farm.</title>
        <authorList>
            <person name="Peng K."/>
            <person name="Li R."/>
        </authorList>
    </citation>
    <scope>NUCLEOTIDE SEQUENCE [LARGE SCALE GENOMIC DNA]</scope>
    <source>
        <strain evidence="2 3">XM9F202-2</strain>
    </source>
</reference>
<dbReference type="PANTHER" id="PTHR21180:SF32">
    <property type="entry name" value="ENDONUCLEASE_EXONUCLEASE_PHOSPHATASE FAMILY DOMAIN-CONTAINING PROTEIN 1"/>
    <property type="match status" value="1"/>
</dbReference>
<accession>A0A7T7WIX0</accession>
<dbReference type="Pfam" id="PF12836">
    <property type="entry name" value="HHH_3"/>
    <property type="match status" value="1"/>
</dbReference>
<name>A0A7T7WIX0_9GAMM</name>
<dbReference type="SUPFAM" id="SSF47781">
    <property type="entry name" value="RuvA domain 2-like"/>
    <property type="match status" value="1"/>
</dbReference>
<dbReference type="EMBL" id="CP060811">
    <property type="protein sequence ID" value="QQN88551.1"/>
    <property type="molecule type" value="Genomic_DNA"/>
</dbReference>
<dbReference type="AlphaFoldDB" id="A0A7T7WIX0"/>
<dbReference type="GO" id="GO:0003677">
    <property type="term" value="F:DNA binding"/>
    <property type="evidence" value="ECO:0007669"/>
    <property type="project" value="UniProtKB-KW"/>
</dbReference>
<organism evidence="2 3">
    <name type="scientific">Acinetobacter variabilis</name>
    <dbReference type="NCBI Taxonomy" id="70346"/>
    <lineage>
        <taxon>Bacteria</taxon>
        <taxon>Pseudomonadati</taxon>
        <taxon>Pseudomonadota</taxon>
        <taxon>Gammaproteobacteria</taxon>
        <taxon>Moraxellales</taxon>
        <taxon>Moraxellaceae</taxon>
        <taxon>Acinetobacter</taxon>
    </lineage>
</organism>
<dbReference type="GeneID" id="89666999"/>
<dbReference type="GO" id="GO:0006281">
    <property type="term" value="P:DNA repair"/>
    <property type="evidence" value="ECO:0007669"/>
    <property type="project" value="InterPro"/>
</dbReference>
<dbReference type="NCBIfam" id="TIGR00426">
    <property type="entry name" value="competence protein ComEA helix-hairpin-helix repeat region"/>
    <property type="match status" value="1"/>
</dbReference>
<feature type="domain" description="Helix-hairpin-helix DNA-binding motif class 1" evidence="1">
    <location>
        <begin position="120"/>
        <end position="139"/>
    </location>
</feature>
<dbReference type="InterPro" id="IPR010994">
    <property type="entry name" value="RuvA_2-like"/>
</dbReference>
<dbReference type="RefSeq" id="WP_159124105.1">
    <property type="nucleotide sequence ID" value="NZ_CP060811.1"/>
</dbReference>
<dbReference type="InterPro" id="IPR004509">
    <property type="entry name" value="Competence_ComEA_HhH"/>
</dbReference>
<dbReference type="SMART" id="SM00278">
    <property type="entry name" value="HhH1"/>
    <property type="match status" value="2"/>
</dbReference>
<feature type="domain" description="Helix-hairpin-helix DNA-binding motif class 1" evidence="1">
    <location>
        <begin position="90"/>
        <end position="109"/>
    </location>
</feature>
<evidence type="ECO:0000313" key="2">
    <source>
        <dbReference type="EMBL" id="QQN88551.1"/>
    </source>
</evidence>
<sequence>MNKVQHRIGPAWINTVLLGIWLAYTSIGTVHATATDYAEWKVRQQQHDARLKKKIAAATPVSENNHYLAKPALSASSAADKISLNQASIEQLQQLNGIGQKKAEAIIEYRQKNGKFKTIEDIQQVKGIGPALFAKNKDKLAL</sequence>
<dbReference type="GO" id="GO:0015628">
    <property type="term" value="P:protein secretion by the type II secretion system"/>
    <property type="evidence" value="ECO:0007669"/>
    <property type="project" value="TreeGrafter"/>
</dbReference>
<keyword evidence="2" id="KW-0238">DNA-binding</keyword>